<keyword evidence="3" id="KW-1185">Reference proteome</keyword>
<sequence>MSDDPQVLFDGSSTQFGLEPGGSSVTSPPEQEEFDYHAEEQSVLPPVEPVCFV</sequence>
<accession>A0A0D0EAN7</accession>
<proteinExistence type="predicted"/>
<protein>
    <submittedName>
        <fullName evidence="2">Uncharacterized protein</fullName>
    </submittedName>
</protein>
<dbReference type="AlphaFoldDB" id="A0A0D0EAN7"/>
<name>A0A0D0EAN7_9AGAM</name>
<dbReference type="InParanoid" id="A0A0D0EAN7"/>
<evidence type="ECO:0000313" key="3">
    <source>
        <dbReference type="Proteomes" id="UP000054538"/>
    </source>
</evidence>
<dbReference type="HOGENOM" id="CLU_3069323_0_0_1"/>
<feature type="region of interest" description="Disordered" evidence="1">
    <location>
        <begin position="1"/>
        <end position="34"/>
    </location>
</feature>
<organism evidence="2 3">
    <name type="scientific">Paxillus rubicundulus Ve08.2h10</name>
    <dbReference type="NCBI Taxonomy" id="930991"/>
    <lineage>
        <taxon>Eukaryota</taxon>
        <taxon>Fungi</taxon>
        <taxon>Dikarya</taxon>
        <taxon>Basidiomycota</taxon>
        <taxon>Agaricomycotina</taxon>
        <taxon>Agaricomycetes</taxon>
        <taxon>Agaricomycetidae</taxon>
        <taxon>Boletales</taxon>
        <taxon>Paxilineae</taxon>
        <taxon>Paxillaceae</taxon>
        <taxon>Paxillus</taxon>
    </lineage>
</organism>
<dbReference type="Proteomes" id="UP000054538">
    <property type="component" value="Unassembled WGS sequence"/>
</dbReference>
<dbReference type="EMBL" id="KN824832">
    <property type="protein sequence ID" value="KIL00500.1"/>
    <property type="molecule type" value="Genomic_DNA"/>
</dbReference>
<gene>
    <name evidence="2" type="ORF">PAXRUDRAFT_821589</name>
</gene>
<reference evidence="2 3" key="1">
    <citation type="submission" date="2014-04" db="EMBL/GenBank/DDBJ databases">
        <authorList>
            <consortium name="DOE Joint Genome Institute"/>
            <person name="Kuo A."/>
            <person name="Kohler A."/>
            <person name="Jargeat P."/>
            <person name="Nagy L.G."/>
            <person name="Floudas D."/>
            <person name="Copeland A."/>
            <person name="Barry K.W."/>
            <person name="Cichocki N."/>
            <person name="Veneault-Fourrey C."/>
            <person name="LaButti K."/>
            <person name="Lindquist E.A."/>
            <person name="Lipzen A."/>
            <person name="Lundell T."/>
            <person name="Morin E."/>
            <person name="Murat C."/>
            <person name="Sun H."/>
            <person name="Tunlid A."/>
            <person name="Henrissat B."/>
            <person name="Grigoriev I.V."/>
            <person name="Hibbett D.S."/>
            <person name="Martin F."/>
            <person name="Nordberg H.P."/>
            <person name="Cantor M.N."/>
            <person name="Hua S.X."/>
        </authorList>
    </citation>
    <scope>NUCLEOTIDE SEQUENCE [LARGE SCALE GENOMIC DNA]</scope>
    <source>
        <strain evidence="2 3">Ve08.2h10</strain>
    </source>
</reference>
<evidence type="ECO:0000313" key="2">
    <source>
        <dbReference type="EMBL" id="KIL00500.1"/>
    </source>
</evidence>
<reference evidence="3" key="2">
    <citation type="submission" date="2015-01" db="EMBL/GenBank/DDBJ databases">
        <title>Evolutionary Origins and Diversification of the Mycorrhizal Mutualists.</title>
        <authorList>
            <consortium name="DOE Joint Genome Institute"/>
            <consortium name="Mycorrhizal Genomics Consortium"/>
            <person name="Kohler A."/>
            <person name="Kuo A."/>
            <person name="Nagy L.G."/>
            <person name="Floudas D."/>
            <person name="Copeland A."/>
            <person name="Barry K.W."/>
            <person name="Cichocki N."/>
            <person name="Veneault-Fourrey C."/>
            <person name="LaButti K."/>
            <person name="Lindquist E.A."/>
            <person name="Lipzen A."/>
            <person name="Lundell T."/>
            <person name="Morin E."/>
            <person name="Murat C."/>
            <person name="Riley R."/>
            <person name="Ohm R."/>
            <person name="Sun H."/>
            <person name="Tunlid A."/>
            <person name="Henrissat B."/>
            <person name="Grigoriev I.V."/>
            <person name="Hibbett D.S."/>
            <person name="Martin F."/>
        </authorList>
    </citation>
    <scope>NUCLEOTIDE SEQUENCE [LARGE SCALE GENOMIC DNA]</scope>
    <source>
        <strain evidence="3">Ve08.2h10</strain>
    </source>
</reference>
<evidence type="ECO:0000256" key="1">
    <source>
        <dbReference type="SAM" id="MobiDB-lite"/>
    </source>
</evidence>